<evidence type="ECO:0000313" key="4">
    <source>
        <dbReference type="EMBL" id="TBV08305.1"/>
    </source>
</evidence>
<gene>
    <name evidence="4" type="ORF">DNK34_06125</name>
    <name evidence="3" type="ORF">DNK44_17360</name>
</gene>
<feature type="signal peptide" evidence="2">
    <location>
        <begin position="1"/>
        <end position="26"/>
    </location>
</feature>
<dbReference type="EMBL" id="QJUL01000027">
    <property type="protein sequence ID" value="TBU88991.1"/>
    <property type="molecule type" value="Genomic_DNA"/>
</dbReference>
<keyword evidence="2" id="KW-0732">Signal</keyword>
<sequence>MNFMAKRTPFVSAILIIGILSLGACSGDSEQTPAKTAPAAQSSPPRLLDDPARGPFSGFENARFGSDERTVRNAWKGLLREGGGTSDSCRQLFQEPRPAGGFGISFMLENGHFVRYDTDSRERLAPRGLQVGSSAQQIRATFPGHFEEQPHKYVEGASYFIVTPYDGSQARLVFEVGNDGLVQRWRIGLPPAVYYVEGCS</sequence>
<evidence type="ECO:0000256" key="1">
    <source>
        <dbReference type="SAM" id="MobiDB-lite"/>
    </source>
</evidence>
<feature type="chain" id="PRO_5020446877" description="Lectin" evidence="2">
    <location>
        <begin position="27"/>
        <end position="200"/>
    </location>
</feature>
<evidence type="ECO:0000313" key="6">
    <source>
        <dbReference type="Proteomes" id="UP000293172"/>
    </source>
</evidence>
<proteinExistence type="predicted"/>
<protein>
    <recommendedName>
        <fullName evidence="7">Lectin</fullName>
    </recommendedName>
</protein>
<evidence type="ECO:0000313" key="3">
    <source>
        <dbReference type="EMBL" id="TBU88991.1"/>
    </source>
</evidence>
<dbReference type="Proteomes" id="UP000293172">
    <property type="component" value="Unassembled WGS sequence"/>
</dbReference>
<reference evidence="5 6" key="1">
    <citation type="submission" date="2018-06" db="EMBL/GenBank/DDBJ databases">
        <title>Three novel Pseudomonas species isolated from symptomatic oak.</title>
        <authorList>
            <person name="Bueno-Gonzalez V."/>
            <person name="Brady C."/>
        </authorList>
    </citation>
    <scope>NUCLEOTIDE SEQUENCE [LARGE SCALE GENOMIC DNA]</scope>
    <source>
        <strain evidence="4 5">P26B</strain>
        <strain evidence="3 6">P6B</strain>
    </source>
</reference>
<evidence type="ECO:0000256" key="2">
    <source>
        <dbReference type="SAM" id="SignalP"/>
    </source>
</evidence>
<keyword evidence="5" id="KW-1185">Reference proteome</keyword>
<dbReference type="AlphaFoldDB" id="A0A4Q9QYC3"/>
<organism evidence="3 6">
    <name type="scientific">Phytopseudomonas dryadis</name>
    <dbReference type="NCBI Taxonomy" id="2487520"/>
    <lineage>
        <taxon>Bacteria</taxon>
        <taxon>Pseudomonadati</taxon>
        <taxon>Pseudomonadota</taxon>
        <taxon>Gammaproteobacteria</taxon>
        <taxon>Pseudomonadales</taxon>
        <taxon>Pseudomonadaceae</taxon>
        <taxon>Phytopseudomonas</taxon>
    </lineage>
</organism>
<feature type="region of interest" description="Disordered" evidence="1">
    <location>
        <begin position="28"/>
        <end position="63"/>
    </location>
</feature>
<dbReference type="PROSITE" id="PS51257">
    <property type="entry name" value="PROKAR_LIPOPROTEIN"/>
    <property type="match status" value="1"/>
</dbReference>
<dbReference type="Proteomes" id="UP000291334">
    <property type="component" value="Unassembled WGS sequence"/>
</dbReference>
<name>A0A4Q9QYC3_9GAMM</name>
<comment type="caution">
    <text evidence="3">The sequence shown here is derived from an EMBL/GenBank/DDBJ whole genome shotgun (WGS) entry which is preliminary data.</text>
</comment>
<evidence type="ECO:0008006" key="7">
    <source>
        <dbReference type="Google" id="ProtNLM"/>
    </source>
</evidence>
<feature type="compositionally biased region" description="Polar residues" evidence="1">
    <location>
        <begin position="28"/>
        <end position="44"/>
    </location>
</feature>
<dbReference type="EMBL" id="QJUM01000005">
    <property type="protein sequence ID" value="TBV08305.1"/>
    <property type="molecule type" value="Genomic_DNA"/>
</dbReference>
<evidence type="ECO:0000313" key="5">
    <source>
        <dbReference type="Proteomes" id="UP000291334"/>
    </source>
</evidence>
<accession>A0A4Q9QYC3</accession>